<evidence type="ECO:0000313" key="4">
    <source>
        <dbReference type="Proteomes" id="UP000004478"/>
    </source>
</evidence>
<feature type="transmembrane region" description="Helical" evidence="1">
    <location>
        <begin position="37"/>
        <end position="55"/>
    </location>
</feature>
<feature type="transmembrane region" description="Helical" evidence="1">
    <location>
        <begin position="12"/>
        <end position="31"/>
    </location>
</feature>
<comment type="caution">
    <text evidence="3">The sequence shown here is derived from an EMBL/GenBank/DDBJ whole genome shotgun (WGS) entry which is preliminary data.</text>
</comment>
<keyword evidence="1" id="KW-0812">Transmembrane</keyword>
<keyword evidence="1" id="KW-1133">Transmembrane helix</keyword>
<dbReference type="PANTHER" id="PTHR40763:SF5">
    <property type="entry name" value="MEMBRANE PROTEIN"/>
    <property type="match status" value="1"/>
</dbReference>
<accession>K1L0D5</accession>
<evidence type="ECO:0000256" key="1">
    <source>
        <dbReference type="SAM" id="Phobius"/>
    </source>
</evidence>
<evidence type="ECO:0000313" key="3">
    <source>
        <dbReference type="EMBL" id="EKB48221.1"/>
    </source>
</evidence>
<dbReference type="PANTHER" id="PTHR40763">
    <property type="entry name" value="MEMBRANE PROTEIN-RELATED"/>
    <property type="match status" value="1"/>
</dbReference>
<dbReference type="RefSeq" id="WP_009186196.1">
    <property type="nucleotide sequence ID" value="NZ_AMGM01000063.1"/>
</dbReference>
<dbReference type="Proteomes" id="UP000004478">
    <property type="component" value="Unassembled WGS sequence"/>
</dbReference>
<evidence type="ECO:0000259" key="2">
    <source>
        <dbReference type="Pfam" id="PF22570"/>
    </source>
</evidence>
<organism evidence="3 4">
    <name type="scientific">Cecembia lonarensis (strain CCUG 58316 / KCTC 22772 / LW9)</name>
    <dbReference type="NCBI Taxonomy" id="1225176"/>
    <lineage>
        <taxon>Bacteria</taxon>
        <taxon>Pseudomonadati</taxon>
        <taxon>Bacteroidota</taxon>
        <taxon>Cytophagia</taxon>
        <taxon>Cytophagales</taxon>
        <taxon>Cyclobacteriaceae</taxon>
        <taxon>Cecembia</taxon>
    </lineage>
</organism>
<feature type="transmembrane region" description="Helical" evidence="1">
    <location>
        <begin position="86"/>
        <end position="104"/>
    </location>
</feature>
<protein>
    <submittedName>
        <fullName evidence="3">Putative membrane protein</fullName>
    </submittedName>
</protein>
<name>K1L0D5_CECL9</name>
<dbReference type="EMBL" id="AMGM01000063">
    <property type="protein sequence ID" value="EKB48221.1"/>
    <property type="molecule type" value="Genomic_DNA"/>
</dbReference>
<feature type="transmembrane region" description="Helical" evidence="1">
    <location>
        <begin position="62"/>
        <end position="80"/>
    </location>
</feature>
<reference evidence="3 4" key="1">
    <citation type="journal article" date="2012" name="J. Bacteriol.">
        <title>Draft Genome Sequence of Cecembia lonarensis Strain LW9T, Isolated from Lonar Lake, a Haloalkaline Lake in India.</title>
        <authorList>
            <person name="Shivaji S."/>
            <person name="Ara S."/>
            <person name="Singh A."/>
            <person name="Pinnaka A.K."/>
        </authorList>
    </citation>
    <scope>NUCLEOTIDE SEQUENCE [LARGE SCALE GENOMIC DNA]</scope>
    <source>
        <strain evidence="3 4">LW9</strain>
    </source>
</reference>
<gene>
    <name evidence="3" type="ORF">B879_03177</name>
</gene>
<feature type="domain" description="LiaF transmembrane" evidence="2">
    <location>
        <begin position="15"/>
        <end position="108"/>
    </location>
</feature>
<proteinExistence type="predicted"/>
<dbReference type="Pfam" id="PF22570">
    <property type="entry name" value="LiaF-TM"/>
    <property type="match status" value="1"/>
</dbReference>
<dbReference type="AlphaFoldDB" id="K1L0D5"/>
<dbReference type="InterPro" id="IPR054331">
    <property type="entry name" value="LiaF_TM"/>
</dbReference>
<dbReference type="OrthoDB" id="129627at2"/>
<sequence>MANKKIKSGNSDLTAGLIVLLVGVVLLLKAVGFVFPFWFISWPMLIIAIGLVILIRHNFQNGFGFFLVIFGSVFLVQKFFIFPFEIRPYLIPGGLILFGLYLIFKKSRDNQRFNEDFFRNYNKEKNTPFEEFTSSEKVEATASNYAGFDHEEVLNAQALFTGIQRRIFSKNFKGGKVSAIFGGTDIDFSQADIDGQASINLEVAFGGVKLVVPPHWDVQVNIGTIFAAGVEDKRIYNPAAVDKSKVLKIYGSVVFGGLEIKSF</sequence>
<keyword evidence="4" id="KW-1185">Reference proteome</keyword>
<keyword evidence="1" id="KW-0472">Membrane</keyword>